<dbReference type="AlphaFoldDB" id="A0A656Q9P0"/>
<evidence type="ECO:0000313" key="2">
    <source>
        <dbReference type="Proteomes" id="UP000027451"/>
    </source>
</evidence>
<organism evidence="1 2">
    <name type="scientific">Caballeronia zhejiangensis</name>
    <dbReference type="NCBI Taxonomy" id="871203"/>
    <lineage>
        <taxon>Bacteria</taxon>
        <taxon>Pseudomonadati</taxon>
        <taxon>Pseudomonadota</taxon>
        <taxon>Betaproteobacteria</taxon>
        <taxon>Burkholderiales</taxon>
        <taxon>Burkholderiaceae</taxon>
        <taxon>Caballeronia</taxon>
    </lineage>
</organism>
<keyword evidence="2" id="KW-1185">Reference proteome</keyword>
<name>A0A656Q9P0_9BURK</name>
<sequence>MAKKINIINASVKAQTLFAQKVYHGRRIVDLHVAEGKALDVAIRLFSEELEADNFDEASVELIARTIRAQIDLANRSGAR</sequence>
<protein>
    <submittedName>
        <fullName evidence="1">Uncharacterized protein</fullName>
    </submittedName>
</protein>
<reference evidence="1 2" key="1">
    <citation type="submission" date="2014-03" db="EMBL/GenBank/DDBJ databases">
        <title>Draft Genome Sequences of Four Burkholderia Strains.</title>
        <authorList>
            <person name="Liu X.Y."/>
            <person name="Li C.X."/>
            <person name="Xu J.H."/>
        </authorList>
    </citation>
    <scope>NUCLEOTIDE SEQUENCE [LARGE SCALE GENOMIC DNA]</scope>
    <source>
        <strain evidence="1 2">OP-1</strain>
    </source>
</reference>
<dbReference type="Proteomes" id="UP000027451">
    <property type="component" value="Unassembled WGS sequence"/>
</dbReference>
<evidence type="ECO:0000313" key="1">
    <source>
        <dbReference type="EMBL" id="KDR25993.1"/>
    </source>
</evidence>
<comment type="caution">
    <text evidence="1">The sequence shown here is derived from an EMBL/GenBank/DDBJ whole genome shotgun (WGS) entry which is preliminary data.</text>
</comment>
<dbReference type="EMBL" id="JFHD01000040">
    <property type="protein sequence ID" value="KDR25993.1"/>
    <property type="molecule type" value="Genomic_DNA"/>
</dbReference>
<dbReference type="RefSeq" id="WP_034473789.1">
    <property type="nucleotide sequence ID" value="NZ_JFHD01000040.1"/>
</dbReference>
<gene>
    <name evidence="1" type="ORF">BG60_26355</name>
</gene>
<accession>A0A656Q9P0</accession>
<proteinExistence type="predicted"/>